<dbReference type="OrthoDB" id="3359487at2759"/>
<accession>A0A6A4HWD1</accession>
<dbReference type="Proteomes" id="UP000799118">
    <property type="component" value="Unassembled WGS sequence"/>
</dbReference>
<evidence type="ECO:0000313" key="2">
    <source>
        <dbReference type="Proteomes" id="UP000799118"/>
    </source>
</evidence>
<keyword evidence="2" id="KW-1185">Reference proteome</keyword>
<proteinExistence type="predicted"/>
<gene>
    <name evidence="1" type="ORF">BT96DRAFT_1084133</name>
</gene>
<evidence type="ECO:0000313" key="1">
    <source>
        <dbReference type="EMBL" id="KAE9402789.1"/>
    </source>
</evidence>
<dbReference type="EMBL" id="ML769431">
    <property type="protein sequence ID" value="KAE9402789.1"/>
    <property type="molecule type" value="Genomic_DNA"/>
</dbReference>
<protein>
    <recommendedName>
        <fullName evidence="3">hAT-like transposase RNase-H fold domain-containing protein</fullName>
    </recommendedName>
</protein>
<dbReference type="InterPro" id="IPR012337">
    <property type="entry name" value="RNaseH-like_sf"/>
</dbReference>
<name>A0A6A4HWD1_9AGAR</name>
<dbReference type="SUPFAM" id="SSF53098">
    <property type="entry name" value="Ribonuclease H-like"/>
    <property type="match status" value="1"/>
</dbReference>
<reference evidence="1" key="1">
    <citation type="journal article" date="2019" name="Environ. Microbiol.">
        <title>Fungal ecological strategies reflected in gene transcription - a case study of two litter decomposers.</title>
        <authorList>
            <person name="Barbi F."/>
            <person name="Kohler A."/>
            <person name="Barry K."/>
            <person name="Baskaran P."/>
            <person name="Daum C."/>
            <person name="Fauchery L."/>
            <person name="Ihrmark K."/>
            <person name="Kuo A."/>
            <person name="LaButti K."/>
            <person name="Lipzen A."/>
            <person name="Morin E."/>
            <person name="Grigoriev I.V."/>
            <person name="Henrissat B."/>
            <person name="Lindahl B."/>
            <person name="Martin F."/>
        </authorList>
    </citation>
    <scope>NUCLEOTIDE SEQUENCE</scope>
    <source>
        <strain evidence="1">JB14</strain>
    </source>
</reference>
<organism evidence="1 2">
    <name type="scientific">Gymnopus androsaceus JB14</name>
    <dbReference type="NCBI Taxonomy" id="1447944"/>
    <lineage>
        <taxon>Eukaryota</taxon>
        <taxon>Fungi</taxon>
        <taxon>Dikarya</taxon>
        <taxon>Basidiomycota</taxon>
        <taxon>Agaricomycotina</taxon>
        <taxon>Agaricomycetes</taxon>
        <taxon>Agaricomycetidae</taxon>
        <taxon>Agaricales</taxon>
        <taxon>Marasmiineae</taxon>
        <taxon>Omphalotaceae</taxon>
        <taxon>Gymnopus</taxon>
    </lineage>
</organism>
<dbReference type="AlphaFoldDB" id="A0A6A4HWD1"/>
<evidence type="ECO:0008006" key="3">
    <source>
        <dbReference type="Google" id="ProtNLM"/>
    </source>
</evidence>
<sequence length="174" mass="19715">MLTAFIEMKDLVVAFLDRSSNGMSEYILDDEEWAVINGLVSALKDATLFFSSNTPSVASVIPAMDAIDEALATGIIDNNILSEPIRHALSIGKKTLNKYYALTDNSTIYRMAMILHPSFKLEYFRKAGWSDEWIAEAVTVTREHWERRYKPSEPTAVDSATVRDFFLIKFFIDC</sequence>